<protein>
    <submittedName>
        <fullName evidence="3">Uncharacterized protein</fullName>
    </submittedName>
</protein>
<feature type="compositionally biased region" description="Basic and acidic residues" evidence="2">
    <location>
        <begin position="239"/>
        <end position="250"/>
    </location>
</feature>
<feature type="compositionally biased region" description="Pro residues" evidence="2">
    <location>
        <begin position="431"/>
        <end position="453"/>
    </location>
</feature>
<comment type="caution">
    <text evidence="3">The sequence shown here is derived from an EMBL/GenBank/DDBJ whole genome shotgun (WGS) entry which is preliminary data.</text>
</comment>
<feature type="region of interest" description="Disordered" evidence="2">
    <location>
        <begin position="219"/>
        <end position="254"/>
    </location>
</feature>
<dbReference type="Proteomes" id="UP001558613">
    <property type="component" value="Unassembled WGS sequence"/>
</dbReference>
<name>A0ABR3M4Y0_9TELE</name>
<keyword evidence="1" id="KW-0175">Coiled coil</keyword>
<proteinExistence type="predicted"/>
<dbReference type="EMBL" id="JAYMGO010000016">
    <property type="protein sequence ID" value="KAL1258989.1"/>
    <property type="molecule type" value="Genomic_DNA"/>
</dbReference>
<gene>
    <name evidence="3" type="ORF">QQF64_009566</name>
</gene>
<evidence type="ECO:0000256" key="2">
    <source>
        <dbReference type="SAM" id="MobiDB-lite"/>
    </source>
</evidence>
<sequence length="463" mass="53213">MSRTTDPVGHWEDLEAWLSAMTDSLLPKAAETLRHQTQDQLGDSLTSIMKHDPCQSYSHKELAKISSSLSHTLIATLKLSDRHAANLQKELTRAQLRIKQLEMEAQERHKGSDETDASAKKEIARLQEALTTTTQEREQAQSAYAELASKLQYAEQLLEKAKTDFRDKTSRIKALETHLNEARTEIDHLTQQLDHITEESDNVKDELKHAFELRPETTRTRRDLTSPLPSRIGSPVPEWAREQKGKEAKLKPSPALSEETYLTIKPREISQASHRPSCGIDFRDLAKLARNINQFIPSMPDRQDIQAYLQDVDCHLEMRPSVTDKERLYLLRTTSSPEQSNRWDRTQERQHTPERYWEESCDYPRPHENPWEPWNQQSSSDKGVWEANGCFKGLPKLFQQHTVHPRGTNPHKPQIPRQVHFMKSLAHFSPTLPPTQPNPTQPNPTPQPNPTQPNPSFTTITCR</sequence>
<evidence type="ECO:0000256" key="1">
    <source>
        <dbReference type="SAM" id="Coils"/>
    </source>
</evidence>
<organism evidence="3 4">
    <name type="scientific">Cirrhinus molitorella</name>
    <name type="common">mud carp</name>
    <dbReference type="NCBI Taxonomy" id="172907"/>
    <lineage>
        <taxon>Eukaryota</taxon>
        <taxon>Metazoa</taxon>
        <taxon>Chordata</taxon>
        <taxon>Craniata</taxon>
        <taxon>Vertebrata</taxon>
        <taxon>Euteleostomi</taxon>
        <taxon>Actinopterygii</taxon>
        <taxon>Neopterygii</taxon>
        <taxon>Teleostei</taxon>
        <taxon>Ostariophysi</taxon>
        <taxon>Cypriniformes</taxon>
        <taxon>Cyprinidae</taxon>
        <taxon>Labeoninae</taxon>
        <taxon>Labeonini</taxon>
        <taxon>Cirrhinus</taxon>
    </lineage>
</organism>
<accession>A0ABR3M4Y0</accession>
<keyword evidence="4" id="KW-1185">Reference proteome</keyword>
<feature type="region of interest" description="Disordered" evidence="2">
    <location>
        <begin position="428"/>
        <end position="463"/>
    </location>
</feature>
<evidence type="ECO:0000313" key="3">
    <source>
        <dbReference type="EMBL" id="KAL1258989.1"/>
    </source>
</evidence>
<feature type="compositionally biased region" description="Basic and acidic residues" evidence="2">
    <location>
        <begin position="341"/>
        <end position="355"/>
    </location>
</feature>
<reference evidence="3 4" key="1">
    <citation type="submission" date="2023-09" db="EMBL/GenBank/DDBJ databases">
        <authorList>
            <person name="Wang M."/>
        </authorList>
    </citation>
    <scope>NUCLEOTIDE SEQUENCE [LARGE SCALE GENOMIC DNA]</scope>
    <source>
        <strain evidence="3">GT-2023</strain>
        <tissue evidence="3">Liver</tissue>
    </source>
</reference>
<feature type="coiled-coil region" evidence="1">
    <location>
        <begin position="84"/>
        <end position="206"/>
    </location>
</feature>
<evidence type="ECO:0000313" key="4">
    <source>
        <dbReference type="Proteomes" id="UP001558613"/>
    </source>
</evidence>
<feature type="region of interest" description="Disordered" evidence="2">
    <location>
        <begin position="334"/>
        <end position="355"/>
    </location>
</feature>